<evidence type="ECO:0000313" key="2">
    <source>
        <dbReference type="Proteomes" id="UP001085076"/>
    </source>
</evidence>
<dbReference type="EMBL" id="JAGGNH010000006">
    <property type="protein sequence ID" value="KAJ0969699.1"/>
    <property type="molecule type" value="Genomic_DNA"/>
</dbReference>
<keyword evidence="2" id="KW-1185">Reference proteome</keyword>
<organism evidence="1 2">
    <name type="scientific">Dioscorea zingiberensis</name>
    <dbReference type="NCBI Taxonomy" id="325984"/>
    <lineage>
        <taxon>Eukaryota</taxon>
        <taxon>Viridiplantae</taxon>
        <taxon>Streptophyta</taxon>
        <taxon>Embryophyta</taxon>
        <taxon>Tracheophyta</taxon>
        <taxon>Spermatophyta</taxon>
        <taxon>Magnoliopsida</taxon>
        <taxon>Liliopsida</taxon>
        <taxon>Dioscoreales</taxon>
        <taxon>Dioscoreaceae</taxon>
        <taxon>Dioscorea</taxon>
    </lineage>
</organism>
<gene>
    <name evidence="1" type="ORF">J5N97_022576</name>
</gene>
<comment type="caution">
    <text evidence="1">The sequence shown here is derived from an EMBL/GenBank/DDBJ whole genome shotgun (WGS) entry which is preliminary data.</text>
</comment>
<evidence type="ECO:0000313" key="1">
    <source>
        <dbReference type="EMBL" id="KAJ0969699.1"/>
    </source>
</evidence>
<name>A0A9D5CB72_9LILI</name>
<reference evidence="1" key="1">
    <citation type="submission" date="2021-03" db="EMBL/GenBank/DDBJ databases">
        <authorList>
            <person name="Li Z."/>
            <person name="Yang C."/>
        </authorList>
    </citation>
    <scope>NUCLEOTIDE SEQUENCE</scope>
    <source>
        <strain evidence="1">Dzin_1.0</strain>
        <tissue evidence="1">Leaf</tissue>
    </source>
</reference>
<accession>A0A9D5CB72</accession>
<proteinExistence type="predicted"/>
<sequence length="75" mass="8513">MVGWSSLIYVESSATRAPPSLRFENSCVTDCFQALVGHSFMHHKVPVLYHLKVHLVRNSSCSSRMRNKVGSLHER</sequence>
<reference evidence="1" key="2">
    <citation type="journal article" date="2022" name="Hortic Res">
        <title>The genome of Dioscorea zingiberensis sheds light on the biosynthesis, origin and evolution of the medicinally important diosgenin saponins.</title>
        <authorList>
            <person name="Li Y."/>
            <person name="Tan C."/>
            <person name="Li Z."/>
            <person name="Guo J."/>
            <person name="Li S."/>
            <person name="Chen X."/>
            <person name="Wang C."/>
            <person name="Dai X."/>
            <person name="Yang H."/>
            <person name="Song W."/>
            <person name="Hou L."/>
            <person name="Xu J."/>
            <person name="Tong Z."/>
            <person name="Xu A."/>
            <person name="Yuan X."/>
            <person name="Wang W."/>
            <person name="Yang Q."/>
            <person name="Chen L."/>
            <person name="Sun Z."/>
            <person name="Wang K."/>
            <person name="Pan B."/>
            <person name="Chen J."/>
            <person name="Bao Y."/>
            <person name="Liu F."/>
            <person name="Qi X."/>
            <person name="Gang D.R."/>
            <person name="Wen J."/>
            <person name="Li J."/>
        </authorList>
    </citation>
    <scope>NUCLEOTIDE SEQUENCE</scope>
    <source>
        <strain evidence="1">Dzin_1.0</strain>
    </source>
</reference>
<protein>
    <submittedName>
        <fullName evidence="1">Uncharacterized protein</fullName>
    </submittedName>
</protein>
<dbReference type="Proteomes" id="UP001085076">
    <property type="component" value="Miscellaneous, Linkage group lg06"/>
</dbReference>
<dbReference type="AlphaFoldDB" id="A0A9D5CB72"/>